<comment type="caution">
    <text evidence="15">The sequence shown here is derived from an EMBL/GenBank/DDBJ whole genome shotgun (WGS) entry which is preliminary data.</text>
</comment>
<comment type="similarity">
    <text evidence="4">Belongs to the HAD-like hydrolase superfamily.</text>
</comment>
<dbReference type="GO" id="GO:0016791">
    <property type="term" value="F:phosphatase activity"/>
    <property type="evidence" value="ECO:0007669"/>
    <property type="project" value="InterPro"/>
</dbReference>
<dbReference type="InterPro" id="IPR006355">
    <property type="entry name" value="LHPP/HDHD2"/>
</dbReference>
<dbReference type="FunFam" id="3.40.50.1000:FF:000051">
    <property type="entry name" value="Phospholysine phosphohistidine inorganic pyrophosphate phosphatase"/>
    <property type="match status" value="1"/>
</dbReference>
<protein>
    <recommendedName>
        <fullName evidence="13">Haloacid dehalogenase-like hydrolase domain-containing protein 2</fullName>
        <ecNumber evidence="5">3.6.1.1</ecNumber>
    </recommendedName>
    <alternativeName>
        <fullName evidence="12">Phospholysine phosphohistidine inorganic pyrophosphate phosphatase</fullName>
    </alternativeName>
</protein>
<evidence type="ECO:0000256" key="9">
    <source>
        <dbReference type="ARBA" id="ARBA00022842"/>
    </source>
</evidence>
<dbReference type="Pfam" id="PF13242">
    <property type="entry name" value="Hydrolase_like"/>
    <property type="match status" value="1"/>
</dbReference>
<keyword evidence="6" id="KW-0963">Cytoplasm</keyword>
<keyword evidence="10" id="KW-0539">Nucleus</keyword>
<dbReference type="GO" id="GO:0005737">
    <property type="term" value="C:cytoplasm"/>
    <property type="evidence" value="ECO:0007669"/>
    <property type="project" value="UniProtKB-SubCell"/>
</dbReference>
<dbReference type="Gene3D" id="3.40.50.1000">
    <property type="entry name" value="HAD superfamily/HAD-like"/>
    <property type="match status" value="2"/>
</dbReference>
<dbReference type="OrthoDB" id="426235at2759"/>
<evidence type="ECO:0000256" key="5">
    <source>
        <dbReference type="ARBA" id="ARBA00012146"/>
    </source>
</evidence>
<evidence type="ECO:0000256" key="14">
    <source>
        <dbReference type="ARBA" id="ARBA00047820"/>
    </source>
</evidence>
<gene>
    <name evidence="15" type="ORF">BIW11_09161</name>
</gene>
<dbReference type="SUPFAM" id="SSF56784">
    <property type="entry name" value="HAD-like"/>
    <property type="match status" value="1"/>
</dbReference>
<evidence type="ECO:0000256" key="12">
    <source>
        <dbReference type="ARBA" id="ARBA00039357"/>
    </source>
</evidence>
<evidence type="ECO:0000313" key="15">
    <source>
        <dbReference type="EMBL" id="OQR74319.1"/>
    </source>
</evidence>
<keyword evidence="7" id="KW-0479">Metal-binding</keyword>
<dbReference type="GO" id="GO:0046872">
    <property type="term" value="F:metal ion binding"/>
    <property type="evidence" value="ECO:0007669"/>
    <property type="project" value="UniProtKB-KW"/>
</dbReference>
<comment type="cofactor">
    <cofactor evidence="1">
        <name>Mg(2+)</name>
        <dbReference type="ChEBI" id="CHEBI:18420"/>
    </cofactor>
</comment>
<keyword evidence="9" id="KW-0460">Magnesium</keyword>
<dbReference type="NCBIfam" id="TIGR01460">
    <property type="entry name" value="HAD-SF-IIA"/>
    <property type="match status" value="1"/>
</dbReference>
<organism evidence="15 16">
    <name type="scientific">Tropilaelaps mercedesae</name>
    <dbReference type="NCBI Taxonomy" id="418985"/>
    <lineage>
        <taxon>Eukaryota</taxon>
        <taxon>Metazoa</taxon>
        <taxon>Ecdysozoa</taxon>
        <taxon>Arthropoda</taxon>
        <taxon>Chelicerata</taxon>
        <taxon>Arachnida</taxon>
        <taxon>Acari</taxon>
        <taxon>Parasitiformes</taxon>
        <taxon>Mesostigmata</taxon>
        <taxon>Gamasina</taxon>
        <taxon>Dermanyssoidea</taxon>
        <taxon>Laelapidae</taxon>
        <taxon>Tropilaelaps</taxon>
    </lineage>
</organism>
<keyword evidence="8 15" id="KW-0378">Hydrolase</keyword>
<dbReference type="PANTHER" id="PTHR19288">
    <property type="entry name" value="4-NITROPHENYLPHOSPHATASE-RELATED"/>
    <property type="match status" value="1"/>
</dbReference>
<dbReference type="FunCoup" id="A0A1V9XLF7">
    <property type="interactions" value="476"/>
</dbReference>
<dbReference type="CDD" id="cd07509">
    <property type="entry name" value="HAD_PPase"/>
    <property type="match status" value="1"/>
</dbReference>
<comment type="subcellular location">
    <subcellularLocation>
        <location evidence="3">Cytoplasm</location>
    </subcellularLocation>
    <subcellularLocation>
        <location evidence="2">Nucleus</location>
    </subcellularLocation>
</comment>
<dbReference type="InterPro" id="IPR006357">
    <property type="entry name" value="HAD-SF_hydro_IIA"/>
</dbReference>
<dbReference type="GO" id="GO:0004427">
    <property type="term" value="F:inorganic diphosphate phosphatase activity"/>
    <property type="evidence" value="ECO:0007669"/>
    <property type="project" value="UniProtKB-EC"/>
</dbReference>
<dbReference type="EMBL" id="MNPL01008225">
    <property type="protein sequence ID" value="OQR74319.1"/>
    <property type="molecule type" value="Genomic_DNA"/>
</dbReference>
<evidence type="ECO:0000256" key="4">
    <source>
        <dbReference type="ARBA" id="ARBA00007958"/>
    </source>
</evidence>
<evidence type="ECO:0000256" key="11">
    <source>
        <dbReference type="ARBA" id="ARBA00037258"/>
    </source>
</evidence>
<dbReference type="Pfam" id="PF13344">
    <property type="entry name" value="Hydrolase_6"/>
    <property type="match status" value="1"/>
</dbReference>
<proteinExistence type="inferred from homology"/>
<evidence type="ECO:0000256" key="13">
    <source>
        <dbReference type="ARBA" id="ARBA00039666"/>
    </source>
</evidence>
<dbReference type="STRING" id="418985.A0A1V9XLF7"/>
<accession>A0A1V9XLF7</accession>
<comment type="catalytic activity">
    <reaction evidence="14">
        <text>diphosphate + H2O = 2 phosphate + H(+)</text>
        <dbReference type="Rhea" id="RHEA:24576"/>
        <dbReference type="ChEBI" id="CHEBI:15377"/>
        <dbReference type="ChEBI" id="CHEBI:15378"/>
        <dbReference type="ChEBI" id="CHEBI:33019"/>
        <dbReference type="ChEBI" id="CHEBI:43474"/>
        <dbReference type="EC" id="3.6.1.1"/>
    </reaction>
</comment>
<reference evidence="15 16" key="1">
    <citation type="journal article" date="2017" name="Gigascience">
        <title>Draft genome of the honey bee ectoparasitic mite, Tropilaelaps mercedesae, is shaped by the parasitic life history.</title>
        <authorList>
            <person name="Dong X."/>
            <person name="Armstrong S.D."/>
            <person name="Xia D."/>
            <person name="Makepeace B.L."/>
            <person name="Darby A.C."/>
            <person name="Kadowaki T."/>
        </authorList>
    </citation>
    <scope>NUCLEOTIDE SEQUENCE [LARGE SCALE GENOMIC DNA]</scope>
    <source>
        <strain evidence="15">Wuxi-XJTLU</strain>
    </source>
</reference>
<evidence type="ECO:0000256" key="3">
    <source>
        <dbReference type="ARBA" id="ARBA00004496"/>
    </source>
</evidence>
<dbReference type="InterPro" id="IPR023214">
    <property type="entry name" value="HAD_sf"/>
</dbReference>
<keyword evidence="16" id="KW-1185">Reference proteome</keyword>
<comment type="function">
    <text evidence="11">Phosphatase that hydrolyzes imidodiphosphate, 3-phosphohistidine and 6-phospholysine. Has broad substrate specificity and can also hydrolyze inorganic diphosphate, but with lower efficiency.</text>
</comment>
<dbReference type="PANTHER" id="PTHR19288:SF46">
    <property type="entry name" value="HALOACID DEHALOGENASE-LIKE HYDROLASE DOMAIN-CONTAINING PROTEIN 2"/>
    <property type="match status" value="1"/>
</dbReference>
<sequence>MPTPIGSTTFSHSAMSVAKIIRVVLIDLSGTLHVGDKATRDAPAALKRLREVGVKIRFVTNTTKESSTKLHSRLLALGFDIDRNEIFSSLIAARDYVRKHQLRPYLLVHDDAMEDFSELEGRSNLNAVVVGLAPEKFTYNKLNEAFQILLNGGHLIAIHKGRYYRADGGLALGPGPFVAGLEYATGIQAEVVGKPNKLFFQEALQGMTDDPSEAVMIGDDIMDDIQGAMDVGMGAILVKTGKYLAGDEKKSQSRPTAAVADFDQAVDFIIEHNQTKGKKLA</sequence>
<evidence type="ECO:0000256" key="1">
    <source>
        <dbReference type="ARBA" id="ARBA00001946"/>
    </source>
</evidence>
<dbReference type="AlphaFoldDB" id="A0A1V9XLF7"/>
<name>A0A1V9XLF7_9ACAR</name>
<dbReference type="Proteomes" id="UP000192247">
    <property type="component" value="Unassembled WGS sequence"/>
</dbReference>
<evidence type="ECO:0000256" key="8">
    <source>
        <dbReference type="ARBA" id="ARBA00022801"/>
    </source>
</evidence>
<dbReference type="InterPro" id="IPR036412">
    <property type="entry name" value="HAD-like_sf"/>
</dbReference>
<evidence type="ECO:0000256" key="2">
    <source>
        <dbReference type="ARBA" id="ARBA00004123"/>
    </source>
</evidence>
<dbReference type="NCBIfam" id="TIGR01458">
    <property type="entry name" value="HAD-SF-IIA-hyp3"/>
    <property type="match status" value="1"/>
</dbReference>
<dbReference type="InParanoid" id="A0A1V9XLF7"/>
<evidence type="ECO:0000256" key="6">
    <source>
        <dbReference type="ARBA" id="ARBA00022490"/>
    </source>
</evidence>
<dbReference type="EC" id="3.6.1.1" evidence="5"/>
<evidence type="ECO:0000313" key="16">
    <source>
        <dbReference type="Proteomes" id="UP000192247"/>
    </source>
</evidence>
<dbReference type="GO" id="GO:0005634">
    <property type="term" value="C:nucleus"/>
    <property type="evidence" value="ECO:0007669"/>
    <property type="project" value="UniProtKB-SubCell"/>
</dbReference>
<evidence type="ECO:0000256" key="7">
    <source>
        <dbReference type="ARBA" id="ARBA00022723"/>
    </source>
</evidence>
<evidence type="ECO:0000256" key="10">
    <source>
        <dbReference type="ARBA" id="ARBA00023242"/>
    </source>
</evidence>